<dbReference type="PANTHER" id="PTHR33428">
    <property type="entry name" value="CHLOROPHYLLASE-2, CHLOROPLASTIC"/>
    <property type="match status" value="1"/>
</dbReference>
<dbReference type="SUPFAM" id="SSF53474">
    <property type="entry name" value="alpha/beta-Hydrolases"/>
    <property type="match status" value="1"/>
</dbReference>
<keyword evidence="1" id="KW-0732">Signal</keyword>
<dbReference type="AlphaFoldDB" id="A0A210PX75"/>
<keyword evidence="3" id="KW-1185">Reference proteome</keyword>
<organism evidence="2 3">
    <name type="scientific">Mizuhopecten yessoensis</name>
    <name type="common">Japanese scallop</name>
    <name type="synonym">Patinopecten yessoensis</name>
    <dbReference type="NCBI Taxonomy" id="6573"/>
    <lineage>
        <taxon>Eukaryota</taxon>
        <taxon>Metazoa</taxon>
        <taxon>Spiralia</taxon>
        <taxon>Lophotrochozoa</taxon>
        <taxon>Mollusca</taxon>
        <taxon>Bivalvia</taxon>
        <taxon>Autobranchia</taxon>
        <taxon>Pteriomorphia</taxon>
        <taxon>Pectinida</taxon>
        <taxon>Pectinoidea</taxon>
        <taxon>Pectinidae</taxon>
        <taxon>Mizuhopecten</taxon>
    </lineage>
</organism>
<dbReference type="EMBL" id="NEDP02005424">
    <property type="protein sequence ID" value="OWF41093.1"/>
    <property type="molecule type" value="Genomic_DNA"/>
</dbReference>
<proteinExistence type="predicted"/>
<dbReference type="Gene3D" id="3.40.50.1820">
    <property type="entry name" value="alpha/beta hydrolase"/>
    <property type="match status" value="1"/>
</dbReference>
<dbReference type="Proteomes" id="UP000242188">
    <property type="component" value="Unassembled WGS sequence"/>
</dbReference>
<gene>
    <name evidence="2" type="ORF">KP79_PYT21020</name>
</gene>
<reference evidence="2 3" key="1">
    <citation type="journal article" date="2017" name="Nat. Ecol. Evol.">
        <title>Scallop genome provides insights into evolution of bilaterian karyotype and development.</title>
        <authorList>
            <person name="Wang S."/>
            <person name="Zhang J."/>
            <person name="Jiao W."/>
            <person name="Li J."/>
            <person name="Xun X."/>
            <person name="Sun Y."/>
            <person name="Guo X."/>
            <person name="Huan P."/>
            <person name="Dong B."/>
            <person name="Zhang L."/>
            <person name="Hu X."/>
            <person name="Sun X."/>
            <person name="Wang J."/>
            <person name="Zhao C."/>
            <person name="Wang Y."/>
            <person name="Wang D."/>
            <person name="Huang X."/>
            <person name="Wang R."/>
            <person name="Lv J."/>
            <person name="Li Y."/>
            <person name="Zhang Z."/>
            <person name="Liu B."/>
            <person name="Lu W."/>
            <person name="Hui Y."/>
            <person name="Liang J."/>
            <person name="Zhou Z."/>
            <person name="Hou R."/>
            <person name="Li X."/>
            <person name="Liu Y."/>
            <person name="Li H."/>
            <person name="Ning X."/>
            <person name="Lin Y."/>
            <person name="Zhao L."/>
            <person name="Xing Q."/>
            <person name="Dou J."/>
            <person name="Li Y."/>
            <person name="Mao J."/>
            <person name="Guo H."/>
            <person name="Dou H."/>
            <person name="Li T."/>
            <person name="Mu C."/>
            <person name="Jiang W."/>
            <person name="Fu Q."/>
            <person name="Fu X."/>
            <person name="Miao Y."/>
            <person name="Liu J."/>
            <person name="Yu Q."/>
            <person name="Li R."/>
            <person name="Liao H."/>
            <person name="Li X."/>
            <person name="Kong Y."/>
            <person name="Jiang Z."/>
            <person name="Chourrout D."/>
            <person name="Li R."/>
            <person name="Bao Z."/>
        </authorList>
    </citation>
    <scope>NUCLEOTIDE SEQUENCE [LARGE SCALE GENOMIC DNA]</scope>
    <source>
        <strain evidence="2 3">PY_sf001</strain>
    </source>
</reference>
<dbReference type="InterPro" id="IPR029058">
    <property type="entry name" value="AB_hydrolase_fold"/>
</dbReference>
<feature type="signal peptide" evidence="1">
    <location>
        <begin position="1"/>
        <end position="22"/>
    </location>
</feature>
<dbReference type="PANTHER" id="PTHR33428:SF14">
    <property type="entry name" value="CARBOXYLESTERASE TYPE B DOMAIN-CONTAINING PROTEIN"/>
    <property type="match status" value="1"/>
</dbReference>
<dbReference type="OrthoDB" id="2093222at2759"/>
<dbReference type="InterPro" id="IPR017395">
    <property type="entry name" value="Chlorophyllase-like"/>
</dbReference>
<evidence type="ECO:0000256" key="1">
    <source>
        <dbReference type="SAM" id="SignalP"/>
    </source>
</evidence>
<accession>A0A210PX75</accession>
<dbReference type="STRING" id="6573.A0A210PX75"/>
<dbReference type="Pfam" id="PF07224">
    <property type="entry name" value="Chlorophyllase"/>
    <property type="match status" value="1"/>
</dbReference>
<feature type="chain" id="PRO_5012013001" evidence="1">
    <location>
        <begin position="23"/>
        <end position="319"/>
    </location>
</feature>
<protein>
    <submittedName>
        <fullName evidence="2">Chlorophyllase-2, chloroplastic</fullName>
    </submittedName>
</protein>
<sequence length="319" mass="35576">MKQSSCFLLCLVYLASIYSGQCVFVNNGNPYNDGPLRVGELTLSKTIVNSPLHSKVFFPLKPDTYAAVYFIGGLGGLVPTEAYEIVLSKVASHGFFVFGVDALFPVLSRSPSTSPGKQSVGDTVEKYYSQLIWLKSYMRNQTTSTIAWDKLALVCHSAGCDDTLQLILGNRTMYTATAFLEPYSKNAKTKMNFQMPAFMYGTQLSEEGLHCAIKGLDWDQFYEVWLCPKIKMEAIGFGHCDFLDPEPWEVCHVTHYCKTTNNTRLPQYRQFVQGAVSSFLMTTLQGRAGALAYISDIRNVPLPVMDFKTDLNCSLIGKK</sequence>
<name>A0A210PX75_MIZYE</name>
<comment type="caution">
    <text evidence="2">The sequence shown here is derived from an EMBL/GenBank/DDBJ whole genome shotgun (WGS) entry which is preliminary data.</text>
</comment>
<evidence type="ECO:0000313" key="3">
    <source>
        <dbReference type="Proteomes" id="UP000242188"/>
    </source>
</evidence>
<evidence type="ECO:0000313" key="2">
    <source>
        <dbReference type="EMBL" id="OWF41093.1"/>
    </source>
</evidence>